<sequence length="1255" mass="131353">MPSDQVVAFVKTFGKCLASVASNVTKSALLLPPLPSSITPQTLASAAAKAKAANQSYYSTVSYVNQTVNQLHHLQGMDAAHVTSSVVSNINMKASSLFSNMNGAIGYNGGNNAMLSLNNTQLLQFGSNVTNFTAFTLVRDCLSAEVAFADQLVNLIGRQVPSTWLLAGTWGWDGSQQALTLKLHTQNWLMLLGVVSDQLASQFNIPFPWPPAWMPSSSNPNALAADVTMVFTVHRGIQMIQLKLYGGYSLSDLLTQMGVQWPLDNSLINIEQPNPTTPTVLLTWVNSGGWIFAGPNPTPLAPGGVSLPPGLTIDFSISIPSIHLSSQRARLNISHVNRTSFQFLGSWSPIPSSWGIPSPFTLPYPTLSVVKGLGLQVSMPGSLGNLPSFNLAVTIPDRCRTNCNSRSSPRFAISAMTLSGVHIGSIVQAVWPSTPAGITRFLSGLTFPKFGVGFSRPAGASGSGSGQFSIKGYPSIGSVPLLKEIIGLVPGLTPQNIILAITQDLGIELSVQRNFTFAVNPPFQKPAPVLTMALGFDPVNLEAQFSASFVATVALSGQPLAFEVMAGFEVGAQGGLQAQLSGQTLSTFVVNKWLTLNFLEITATIMAEDGIPTDISFASSENILGSTANTAIAYDVNGNNKAFGVAASIDNFNLAKALKMMGVKGDLSGLKLVINDVSYSYCMAAMSQSVINPLTSQPFPVGELVAGNFDLFGLLSTTFNTRLTATGMSTSVSVSANELNAKLQQFVLGPLTGRLRAAAQSVNSTQSVLNKANNEAQAAISAVEGRVAQAQADVTAKIYALGNYTNQVNARLQAAEQAVASALATLNQYKATVNFNLGAAKRGLAAAKQAFAKVVAAANAGVEAAKAKVDQAQANFDSAMNAAVGKLQHEQNNVNSIQSQINYYRRTQRCCFIWCWRCCPTCWIADILEGAKDVADGVLDAAEAVVQQVEQDGNQALNAAKATLSAAQAAADNVLNGVQWAAVQAANEALTVAQAAVDGFLVSTQYIAWQSASATLNGAKAAVDGVALSAEALALNVSRQAFEEAQATLQAAQSTVKNFVNGIDNVVSGFSTLLNTLANDINFLTLNSLNVNMQLGTQGAAVSASMTITWGSRQLSLGFQLPTANSIWQLVEEIVAAALGAAKQDHPAISNYVPCPAAVITCPIGQGIAKGTCSACAPCTPGTYSPGNISTACIPCKAGRFSGTGAAACRRCPAGYISNQLMGATGCTKCGVEFMPNADQSACVPAPYPPPPAHD</sequence>
<organism evidence="2 3">
    <name type="scientific">Chlorella sorokiniana</name>
    <name type="common">Freshwater green alga</name>
    <dbReference type="NCBI Taxonomy" id="3076"/>
    <lineage>
        <taxon>Eukaryota</taxon>
        <taxon>Viridiplantae</taxon>
        <taxon>Chlorophyta</taxon>
        <taxon>core chlorophytes</taxon>
        <taxon>Trebouxiophyceae</taxon>
        <taxon>Chlorellales</taxon>
        <taxon>Chlorellaceae</taxon>
        <taxon>Chlorella clade</taxon>
        <taxon>Chlorella</taxon>
    </lineage>
</organism>
<dbReference type="OrthoDB" id="3219467at2759"/>
<proteinExistence type="predicted"/>
<evidence type="ECO:0000256" key="1">
    <source>
        <dbReference type="SAM" id="Coils"/>
    </source>
</evidence>
<dbReference type="AlphaFoldDB" id="A0A2P6U235"/>
<name>A0A2P6U235_CHLSO</name>
<dbReference type="Gene3D" id="2.10.50.10">
    <property type="entry name" value="Tumor Necrosis Factor Receptor, subunit A, domain 2"/>
    <property type="match status" value="1"/>
</dbReference>
<dbReference type="SUPFAM" id="SSF57184">
    <property type="entry name" value="Growth factor receptor domain"/>
    <property type="match status" value="1"/>
</dbReference>
<dbReference type="Proteomes" id="UP000239899">
    <property type="component" value="Unassembled WGS sequence"/>
</dbReference>
<protein>
    <submittedName>
        <fullName evidence="2">Cysteine-rich surface</fullName>
    </submittedName>
</protein>
<feature type="coiled-coil region" evidence="1">
    <location>
        <begin position="773"/>
        <end position="882"/>
    </location>
</feature>
<dbReference type="InterPro" id="IPR009030">
    <property type="entry name" value="Growth_fac_rcpt_cys_sf"/>
</dbReference>
<dbReference type="CDD" id="cd00185">
    <property type="entry name" value="TNFRSF"/>
    <property type="match status" value="1"/>
</dbReference>
<reference evidence="2 3" key="1">
    <citation type="journal article" date="2018" name="Plant J.">
        <title>Genome sequences of Chlorella sorokiniana UTEX 1602 and Micractinium conductrix SAG 241.80: implications to maltose excretion by a green alga.</title>
        <authorList>
            <person name="Arriola M.B."/>
            <person name="Velmurugan N."/>
            <person name="Zhang Y."/>
            <person name="Plunkett M.H."/>
            <person name="Hondzo H."/>
            <person name="Barney B.M."/>
        </authorList>
    </citation>
    <scope>NUCLEOTIDE SEQUENCE [LARGE SCALE GENOMIC DNA]</scope>
    <source>
        <strain evidence="3">UTEX 1602</strain>
    </source>
</reference>
<dbReference type="EMBL" id="LHPG02000002">
    <property type="protein sequence ID" value="PRW60360.1"/>
    <property type="molecule type" value="Genomic_DNA"/>
</dbReference>
<evidence type="ECO:0000313" key="3">
    <source>
        <dbReference type="Proteomes" id="UP000239899"/>
    </source>
</evidence>
<accession>A0A2P6U235</accession>
<keyword evidence="1" id="KW-0175">Coiled coil</keyword>
<dbReference type="SMART" id="SM01411">
    <property type="entry name" value="Ephrin_rec_like"/>
    <property type="match status" value="1"/>
</dbReference>
<evidence type="ECO:0000313" key="2">
    <source>
        <dbReference type="EMBL" id="PRW60360.1"/>
    </source>
</evidence>
<comment type="caution">
    <text evidence="2">The sequence shown here is derived from an EMBL/GenBank/DDBJ whole genome shotgun (WGS) entry which is preliminary data.</text>
</comment>
<keyword evidence="3" id="KW-1185">Reference proteome</keyword>
<gene>
    <name evidence="2" type="ORF">C2E21_0858</name>
</gene>